<proteinExistence type="predicted"/>
<feature type="domain" description="SH3" evidence="7">
    <location>
        <begin position="8"/>
        <end position="67"/>
    </location>
</feature>
<name>C3XPL2_BRAFL</name>
<evidence type="ECO:0000313" key="8">
    <source>
        <dbReference type="EMBL" id="EEN69883.1"/>
    </source>
</evidence>
<keyword evidence="2 5" id="KW-0728">SH3 domain</keyword>
<evidence type="ECO:0000256" key="3">
    <source>
        <dbReference type="ARBA" id="ARBA00023054"/>
    </source>
</evidence>
<dbReference type="STRING" id="7739.C3XPL2"/>
<evidence type="ECO:0000259" key="7">
    <source>
        <dbReference type="PROSITE" id="PS50002"/>
    </source>
</evidence>
<evidence type="ECO:0000256" key="5">
    <source>
        <dbReference type="PROSITE-ProRule" id="PRU00192"/>
    </source>
</evidence>
<dbReference type="PROSITE" id="PS50002">
    <property type="entry name" value="SH3"/>
    <property type="match status" value="1"/>
</dbReference>
<evidence type="ECO:0000256" key="4">
    <source>
        <dbReference type="ARBA" id="ARBA00023136"/>
    </source>
</evidence>
<comment type="subcellular location">
    <subcellularLocation>
        <location evidence="1">Membrane</location>
        <topology evidence="1">Peripheral membrane protein</topology>
    </subcellularLocation>
</comment>
<dbReference type="PANTHER" id="PTHR14167:SF81">
    <property type="entry name" value="ENDOPHILIN-A"/>
    <property type="match status" value="1"/>
</dbReference>
<gene>
    <name evidence="8" type="ORF">BRAFLDRAFT_72006</name>
</gene>
<protein>
    <recommendedName>
        <fullName evidence="7">SH3 domain-containing protein</fullName>
    </recommendedName>
</protein>
<dbReference type="InterPro" id="IPR001452">
    <property type="entry name" value="SH3_domain"/>
</dbReference>
<reference evidence="8" key="1">
    <citation type="journal article" date="2008" name="Nature">
        <title>The amphioxus genome and the evolution of the chordate karyotype.</title>
        <authorList>
            <consortium name="US DOE Joint Genome Institute (JGI-PGF)"/>
            <person name="Putnam N.H."/>
            <person name="Butts T."/>
            <person name="Ferrier D.E.K."/>
            <person name="Furlong R.F."/>
            <person name="Hellsten U."/>
            <person name="Kawashima T."/>
            <person name="Robinson-Rechavi M."/>
            <person name="Shoguchi E."/>
            <person name="Terry A."/>
            <person name="Yu J.-K."/>
            <person name="Benito-Gutierrez E.L."/>
            <person name="Dubchak I."/>
            <person name="Garcia-Fernandez J."/>
            <person name="Gibson-Brown J.J."/>
            <person name="Grigoriev I.V."/>
            <person name="Horton A.C."/>
            <person name="de Jong P.J."/>
            <person name="Jurka J."/>
            <person name="Kapitonov V.V."/>
            <person name="Kohara Y."/>
            <person name="Kuroki Y."/>
            <person name="Lindquist E."/>
            <person name="Lucas S."/>
            <person name="Osoegawa K."/>
            <person name="Pennacchio L.A."/>
            <person name="Salamov A.A."/>
            <person name="Satou Y."/>
            <person name="Sauka-Spengler T."/>
            <person name="Schmutz J."/>
            <person name="Shin-I T."/>
            <person name="Toyoda A."/>
            <person name="Bronner-Fraser M."/>
            <person name="Fujiyama A."/>
            <person name="Holland L.Z."/>
            <person name="Holland P.W.H."/>
            <person name="Satoh N."/>
            <person name="Rokhsar D.S."/>
        </authorList>
    </citation>
    <scope>NUCLEOTIDE SEQUENCE [LARGE SCALE GENOMIC DNA]</scope>
    <source>
        <strain evidence="8">S238N-H82</strain>
        <tissue evidence="8">Testes</tissue>
    </source>
</reference>
<dbReference type="InterPro" id="IPR036028">
    <property type="entry name" value="SH3-like_dom_sf"/>
</dbReference>
<keyword evidence="4" id="KW-0472">Membrane</keyword>
<evidence type="ECO:0000256" key="1">
    <source>
        <dbReference type="ARBA" id="ARBA00004170"/>
    </source>
</evidence>
<dbReference type="SMART" id="SM00326">
    <property type="entry name" value="SH3"/>
    <property type="match status" value="1"/>
</dbReference>
<evidence type="ECO:0000256" key="2">
    <source>
        <dbReference type="ARBA" id="ARBA00022443"/>
    </source>
</evidence>
<dbReference type="Pfam" id="PF14604">
    <property type="entry name" value="SH3_9"/>
    <property type="match status" value="1"/>
</dbReference>
<evidence type="ECO:0000256" key="6">
    <source>
        <dbReference type="SAM" id="MobiDB-lite"/>
    </source>
</evidence>
<organism evidence="8">
    <name type="scientific">Branchiostoma floridae</name>
    <name type="common">Florida lancelet</name>
    <name type="synonym">Amphioxus</name>
    <dbReference type="NCBI Taxonomy" id="7739"/>
    <lineage>
        <taxon>Eukaryota</taxon>
        <taxon>Metazoa</taxon>
        <taxon>Chordata</taxon>
        <taxon>Cephalochordata</taxon>
        <taxon>Leptocardii</taxon>
        <taxon>Amphioxiformes</taxon>
        <taxon>Branchiostomatidae</taxon>
        <taxon>Branchiostoma</taxon>
    </lineage>
</organism>
<dbReference type="PANTHER" id="PTHR14167">
    <property type="entry name" value="SH3 DOMAIN-CONTAINING"/>
    <property type="match status" value="1"/>
</dbReference>
<sequence>MRKTAHKKGRRFAKAVYSYNAMEENELHLEVDDVIEVLEGEDGGWCLGYLRGRIGLFPSNYVTFLPAGEASKMTEDLYPNLDSVRSTPCRQSRRKATTPEKTGASREMGQLKKIDCVEI</sequence>
<feature type="region of interest" description="Disordered" evidence="6">
    <location>
        <begin position="82"/>
        <end position="107"/>
    </location>
</feature>
<dbReference type="eggNOG" id="KOG4348">
    <property type="taxonomic scope" value="Eukaryota"/>
</dbReference>
<dbReference type="Gene3D" id="2.30.30.40">
    <property type="entry name" value="SH3 Domains"/>
    <property type="match status" value="1"/>
</dbReference>
<keyword evidence="3" id="KW-0175">Coiled coil</keyword>
<dbReference type="FunFam" id="2.30.30.40:FF:000072">
    <property type="entry name" value="Unconventional Myosin IB"/>
    <property type="match status" value="1"/>
</dbReference>
<accession>C3XPL2</accession>
<dbReference type="InterPro" id="IPR050384">
    <property type="entry name" value="Endophilin_SH3RF"/>
</dbReference>
<dbReference type="EMBL" id="GG666451">
    <property type="protein sequence ID" value="EEN69883.1"/>
    <property type="molecule type" value="Genomic_DNA"/>
</dbReference>
<dbReference type="PRINTS" id="PR00452">
    <property type="entry name" value="SH3DOMAIN"/>
</dbReference>
<dbReference type="SUPFAM" id="SSF50044">
    <property type="entry name" value="SH3-domain"/>
    <property type="match status" value="1"/>
</dbReference>
<dbReference type="AlphaFoldDB" id="C3XPL2"/>
<dbReference type="InParanoid" id="C3XPL2"/>